<accession>A0ABD3FB44</accession>
<comment type="caution">
    <text evidence="2">The sequence shown here is derived from an EMBL/GenBank/DDBJ whole genome shotgun (WGS) entry which is preliminary data.</text>
</comment>
<sequence>MKRDPSVGEQRGAPGDDQIAAGDAKTASGVGDVATAADEGVVGSGGADAAQK</sequence>
<keyword evidence="3" id="KW-1185">Reference proteome</keyword>
<evidence type="ECO:0000313" key="3">
    <source>
        <dbReference type="Proteomes" id="UP001632037"/>
    </source>
</evidence>
<organism evidence="2 3">
    <name type="scientific">Phytophthora oleae</name>
    <dbReference type="NCBI Taxonomy" id="2107226"/>
    <lineage>
        <taxon>Eukaryota</taxon>
        <taxon>Sar</taxon>
        <taxon>Stramenopiles</taxon>
        <taxon>Oomycota</taxon>
        <taxon>Peronosporomycetes</taxon>
        <taxon>Peronosporales</taxon>
        <taxon>Peronosporaceae</taxon>
        <taxon>Phytophthora</taxon>
    </lineage>
</organism>
<gene>
    <name evidence="2" type="ORF">V7S43_012128</name>
</gene>
<proteinExistence type="predicted"/>
<dbReference type="EMBL" id="JBIMZQ010000030">
    <property type="protein sequence ID" value="KAL3662724.1"/>
    <property type="molecule type" value="Genomic_DNA"/>
</dbReference>
<evidence type="ECO:0000256" key="1">
    <source>
        <dbReference type="SAM" id="MobiDB-lite"/>
    </source>
</evidence>
<dbReference type="AlphaFoldDB" id="A0ABD3FB44"/>
<protein>
    <submittedName>
        <fullName evidence="2">Uncharacterized protein</fullName>
    </submittedName>
</protein>
<name>A0ABD3FB44_9STRA</name>
<reference evidence="2 3" key="1">
    <citation type="submission" date="2024-09" db="EMBL/GenBank/DDBJ databases">
        <title>Genome sequencing and assembly of Phytophthora oleae, isolate VK10A, causative agent of rot of olive drupes.</title>
        <authorList>
            <person name="Conti Taguali S."/>
            <person name="Riolo M."/>
            <person name="La Spada F."/>
            <person name="Cacciola S.O."/>
            <person name="Dionisio G."/>
        </authorList>
    </citation>
    <scope>NUCLEOTIDE SEQUENCE [LARGE SCALE GENOMIC DNA]</scope>
    <source>
        <strain evidence="2 3">VK10A</strain>
    </source>
</reference>
<dbReference type="Proteomes" id="UP001632037">
    <property type="component" value="Unassembled WGS sequence"/>
</dbReference>
<feature type="region of interest" description="Disordered" evidence="1">
    <location>
        <begin position="1"/>
        <end position="31"/>
    </location>
</feature>
<evidence type="ECO:0000313" key="2">
    <source>
        <dbReference type="EMBL" id="KAL3662724.1"/>
    </source>
</evidence>